<proteinExistence type="predicted"/>
<keyword evidence="3" id="KW-1185">Reference proteome</keyword>
<dbReference type="EMBL" id="JAHZIK010001975">
    <property type="protein sequence ID" value="MBW7460034.1"/>
    <property type="molecule type" value="Genomic_DNA"/>
</dbReference>
<evidence type="ECO:0000259" key="1">
    <source>
        <dbReference type="PROSITE" id="PS51186"/>
    </source>
</evidence>
<protein>
    <submittedName>
        <fullName evidence="2">GNAT family N-acetyltransferase</fullName>
    </submittedName>
</protein>
<dbReference type="InterPro" id="IPR016181">
    <property type="entry name" value="Acyl_CoA_acyltransferase"/>
</dbReference>
<reference evidence="2 3" key="1">
    <citation type="submission" date="2021-07" db="EMBL/GenBank/DDBJ databases">
        <title>Paenibacillus radiodurans sp. nov., isolated from the southeastern edge of Tengger Desert.</title>
        <authorList>
            <person name="Zhang G."/>
        </authorList>
    </citation>
    <scope>NUCLEOTIDE SEQUENCE [LARGE SCALE GENOMIC DNA]</scope>
    <source>
        <strain evidence="2 3">CCM 7311</strain>
    </source>
</reference>
<name>A0ABS7CGP1_9BACL</name>
<dbReference type="InterPro" id="IPR000182">
    <property type="entry name" value="GNAT_dom"/>
</dbReference>
<evidence type="ECO:0000313" key="2">
    <source>
        <dbReference type="EMBL" id="MBW7460034.1"/>
    </source>
</evidence>
<dbReference type="Gene3D" id="3.40.630.30">
    <property type="match status" value="1"/>
</dbReference>
<feature type="domain" description="N-acetyltransferase" evidence="1">
    <location>
        <begin position="1"/>
        <end position="135"/>
    </location>
</feature>
<dbReference type="CDD" id="cd04301">
    <property type="entry name" value="NAT_SF"/>
    <property type="match status" value="1"/>
</dbReference>
<evidence type="ECO:0000313" key="3">
    <source>
        <dbReference type="Proteomes" id="UP001519887"/>
    </source>
</evidence>
<accession>A0ABS7CGP1</accession>
<organism evidence="2 3">
    <name type="scientific">Paenibacillus sepulcri</name>
    <dbReference type="NCBI Taxonomy" id="359917"/>
    <lineage>
        <taxon>Bacteria</taxon>
        <taxon>Bacillati</taxon>
        <taxon>Bacillota</taxon>
        <taxon>Bacilli</taxon>
        <taxon>Bacillales</taxon>
        <taxon>Paenibacillaceae</taxon>
        <taxon>Paenibacillus</taxon>
    </lineage>
</organism>
<dbReference type="SUPFAM" id="SSF55729">
    <property type="entry name" value="Acyl-CoA N-acyltransferases (Nat)"/>
    <property type="match status" value="1"/>
</dbReference>
<sequence>YGPLTYQYVLPLLRDSRGHPSYTAIGAEMAEGAEAAGLIVIYRQPGSGTAEVVSLFVKPNYRRMGIGTALLRQTEELLLRAGATRIRFVYYAGNRIKPAVEAFLQRNNGSPPVLEGKVYTADTRIADAPWLKKIELPQGLQSLLWRDLDSEAKNRLREGGGFPRFLSPFKPNLQLEESNSLAMMAGEEISGWCMTYRIAEDTILYDSVYVQEPYRLYGCAFILMAQSVLLQLERQIPFAKFAVNVETPSMLKMLDRRLAPYACRIVEKRAVCITLAHQGGTIK</sequence>
<feature type="non-terminal residue" evidence="2">
    <location>
        <position position="1"/>
    </location>
</feature>
<dbReference type="Pfam" id="PF00583">
    <property type="entry name" value="Acetyltransf_1"/>
    <property type="match status" value="1"/>
</dbReference>
<comment type="caution">
    <text evidence="2">The sequence shown here is derived from an EMBL/GenBank/DDBJ whole genome shotgun (WGS) entry which is preliminary data.</text>
</comment>
<dbReference type="Proteomes" id="UP001519887">
    <property type="component" value="Unassembled WGS sequence"/>
</dbReference>
<gene>
    <name evidence="2" type="ORF">K0U00_38830</name>
</gene>
<dbReference type="PROSITE" id="PS51186">
    <property type="entry name" value="GNAT"/>
    <property type="match status" value="1"/>
</dbReference>